<dbReference type="GO" id="GO:0005886">
    <property type="term" value="C:plasma membrane"/>
    <property type="evidence" value="ECO:0007669"/>
    <property type="project" value="UniProtKB-SubCell"/>
</dbReference>
<comment type="caution">
    <text evidence="11">The sequence shown here is derived from an EMBL/GenBank/DDBJ whole genome shotgun (WGS) entry which is preliminary data.</text>
</comment>
<dbReference type="HAMAP" id="MF_01148">
    <property type="entry name" value="Lnt"/>
    <property type="match status" value="1"/>
</dbReference>
<dbReference type="UniPathway" id="UPA00666"/>
<dbReference type="InterPro" id="IPR036526">
    <property type="entry name" value="C-N_Hydrolase_sf"/>
</dbReference>
<feature type="transmembrane region" description="Helical" evidence="9">
    <location>
        <begin position="12"/>
        <end position="40"/>
    </location>
</feature>
<dbReference type="NCBIfam" id="TIGR00546">
    <property type="entry name" value="lnt"/>
    <property type="match status" value="1"/>
</dbReference>
<dbReference type="Proteomes" id="UP000280842">
    <property type="component" value="Unassembled WGS sequence"/>
</dbReference>
<protein>
    <recommendedName>
        <fullName evidence="9">Apolipoprotein N-acyltransferase</fullName>
        <shortName evidence="9">ALP N-acyltransferase</shortName>
        <ecNumber evidence="9">2.3.1.269</ecNumber>
    </recommendedName>
</protein>
<evidence type="ECO:0000256" key="9">
    <source>
        <dbReference type="HAMAP-Rule" id="MF_01148"/>
    </source>
</evidence>
<evidence type="ECO:0000256" key="2">
    <source>
        <dbReference type="ARBA" id="ARBA00010065"/>
    </source>
</evidence>
<dbReference type="SUPFAM" id="SSF56317">
    <property type="entry name" value="Carbon-nitrogen hydrolase"/>
    <property type="match status" value="1"/>
</dbReference>
<evidence type="ECO:0000256" key="5">
    <source>
        <dbReference type="ARBA" id="ARBA00022692"/>
    </source>
</evidence>
<comment type="catalytic activity">
    <reaction evidence="9">
        <text>N-terminal S-1,2-diacyl-sn-glyceryl-L-cysteinyl-[lipoprotein] + a glycerophospholipid = N-acyl-S-1,2-diacyl-sn-glyceryl-L-cysteinyl-[lipoprotein] + a 2-acyl-sn-glycero-3-phospholipid + H(+)</text>
        <dbReference type="Rhea" id="RHEA:48228"/>
        <dbReference type="Rhea" id="RHEA-COMP:14681"/>
        <dbReference type="Rhea" id="RHEA-COMP:14684"/>
        <dbReference type="ChEBI" id="CHEBI:15378"/>
        <dbReference type="ChEBI" id="CHEBI:136912"/>
        <dbReference type="ChEBI" id="CHEBI:140656"/>
        <dbReference type="ChEBI" id="CHEBI:140657"/>
        <dbReference type="ChEBI" id="CHEBI:140660"/>
        <dbReference type="EC" id="2.3.1.269"/>
    </reaction>
</comment>
<evidence type="ECO:0000313" key="12">
    <source>
        <dbReference type="Proteomes" id="UP000280842"/>
    </source>
</evidence>
<keyword evidence="3 9" id="KW-1003">Cell membrane</keyword>
<comment type="function">
    <text evidence="9">Catalyzes the phospholipid dependent N-acylation of the N-terminal cysteine of apolipoprotein, the last step in lipoprotein maturation.</text>
</comment>
<dbReference type="PANTHER" id="PTHR38686:SF1">
    <property type="entry name" value="APOLIPOPROTEIN N-ACYLTRANSFERASE"/>
    <property type="match status" value="1"/>
</dbReference>
<dbReference type="PANTHER" id="PTHR38686">
    <property type="entry name" value="APOLIPOPROTEIN N-ACYLTRANSFERASE"/>
    <property type="match status" value="1"/>
</dbReference>
<name>A0A3M0BIE4_9AQUI</name>
<dbReference type="InterPro" id="IPR045378">
    <property type="entry name" value="LNT_N"/>
</dbReference>
<dbReference type="Gene3D" id="3.60.110.10">
    <property type="entry name" value="Carbon-nitrogen hydrolase"/>
    <property type="match status" value="1"/>
</dbReference>
<dbReference type="InterPro" id="IPR004563">
    <property type="entry name" value="Apolipo_AcylTrfase"/>
</dbReference>
<proteinExistence type="inferred from homology"/>
<evidence type="ECO:0000256" key="6">
    <source>
        <dbReference type="ARBA" id="ARBA00022989"/>
    </source>
</evidence>
<keyword evidence="8 9" id="KW-0012">Acyltransferase</keyword>
<gene>
    <name evidence="9" type="primary">lnt</name>
    <name evidence="11" type="ORF">CLV39_0795</name>
</gene>
<keyword evidence="12" id="KW-1185">Reference proteome</keyword>
<keyword evidence="6 9" id="KW-1133">Transmembrane helix</keyword>
<sequence>MTKIIMKNTSLSIVAGILLSISLPNFYIPFAFIIGFFILFQLTAENSYKYTLFYSFITGFSFALFSYYWIIKAINYYGGVNIFVSILLLILFSFFYSILYFVSFSLILKGFINRFGLIAIFLAPFLWVLIEISREYFPYSGFPWNLAGYMISYMHPIENLASYIGIYGLSFIVILISSLIFYSIKRKNIIYFALAVIIFIVPYTFFSFYKKSFYGKSYKIAILQGNIEEDIKQNDKKYSDYILNVYLNLFKKAVKQNPDLIILPESAVPFFYFSESEIKDKFFKEIKPYKIPFLIGLDNFMYIDDKLYLFNSLFLFDENHNLVDFYNKIKLVPFGEYTPFPFKLFSSLFPYLEGYDFKSGERMNILNYKDFKFIPLICFEAIFPNFVSDFAKKGNIIVNVSNDAWFGKTSAPFQHFEMARIRAVETGRFLIRATNTGISAVILPDGTVEKKLPLFKRDILIADVKLLSENTFWIKYKNILFILFIILFIGYISFLIKRSS</sequence>
<evidence type="ECO:0000256" key="7">
    <source>
        <dbReference type="ARBA" id="ARBA00023136"/>
    </source>
</evidence>
<evidence type="ECO:0000256" key="1">
    <source>
        <dbReference type="ARBA" id="ARBA00004651"/>
    </source>
</evidence>
<dbReference type="Pfam" id="PF20154">
    <property type="entry name" value="LNT_N"/>
    <property type="match status" value="1"/>
</dbReference>
<organism evidence="11 12">
    <name type="scientific">Hydrogenothermus marinus</name>
    <dbReference type="NCBI Taxonomy" id="133270"/>
    <lineage>
        <taxon>Bacteria</taxon>
        <taxon>Pseudomonadati</taxon>
        <taxon>Aquificota</taxon>
        <taxon>Aquificia</taxon>
        <taxon>Aquificales</taxon>
        <taxon>Hydrogenothermaceae</taxon>
        <taxon>Hydrogenothermus</taxon>
    </lineage>
</organism>
<dbReference type="RefSeq" id="WP_121922928.1">
    <property type="nucleotide sequence ID" value="NZ_REFO01000011.1"/>
</dbReference>
<dbReference type="InterPro" id="IPR003010">
    <property type="entry name" value="C-N_Hydrolase"/>
</dbReference>
<feature type="transmembrane region" description="Helical" evidence="9">
    <location>
        <begin position="160"/>
        <end position="183"/>
    </location>
</feature>
<feature type="domain" description="CN hydrolase" evidence="10">
    <location>
        <begin position="223"/>
        <end position="466"/>
    </location>
</feature>
<comment type="pathway">
    <text evidence="9">Protein modification; lipoprotein biosynthesis (N-acyl transfer).</text>
</comment>
<feature type="transmembrane region" description="Helical" evidence="9">
    <location>
        <begin position="52"/>
        <end position="70"/>
    </location>
</feature>
<reference evidence="11 12" key="1">
    <citation type="submission" date="2018-10" db="EMBL/GenBank/DDBJ databases">
        <title>Genomic Encyclopedia of Archaeal and Bacterial Type Strains, Phase II (KMG-II): from individual species to whole genera.</title>
        <authorList>
            <person name="Goeker M."/>
        </authorList>
    </citation>
    <scope>NUCLEOTIDE SEQUENCE [LARGE SCALE GENOMIC DNA]</scope>
    <source>
        <strain evidence="11 12">VM1</strain>
    </source>
</reference>
<feature type="transmembrane region" description="Helical" evidence="9">
    <location>
        <begin position="111"/>
        <end position="130"/>
    </location>
</feature>
<dbReference type="GO" id="GO:0042158">
    <property type="term" value="P:lipoprotein biosynthetic process"/>
    <property type="evidence" value="ECO:0007669"/>
    <property type="project" value="UniProtKB-UniRule"/>
</dbReference>
<dbReference type="GO" id="GO:0016410">
    <property type="term" value="F:N-acyltransferase activity"/>
    <property type="evidence" value="ECO:0007669"/>
    <property type="project" value="UniProtKB-UniRule"/>
</dbReference>
<feature type="transmembrane region" description="Helical" evidence="9">
    <location>
        <begin position="76"/>
        <end position="99"/>
    </location>
</feature>
<evidence type="ECO:0000313" key="11">
    <source>
        <dbReference type="EMBL" id="RMA97140.1"/>
    </source>
</evidence>
<evidence type="ECO:0000259" key="10">
    <source>
        <dbReference type="PROSITE" id="PS50263"/>
    </source>
</evidence>
<keyword evidence="11" id="KW-0449">Lipoprotein</keyword>
<dbReference type="OrthoDB" id="9811121at2"/>
<keyword evidence="4 9" id="KW-0808">Transferase</keyword>
<evidence type="ECO:0000256" key="3">
    <source>
        <dbReference type="ARBA" id="ARBA00022475"/>
    </source>
</evidence>
<dbReference type="EC" id="2.3.1.269" evidence="9"/>
<evidence type="ECO:0000256" key="4">
    <source>
        <dbReference type="ARBA" id="ARBA00022679"/>
    </source>
</evidence>
<evidence type="ECO:0000256" key="8">
    <source>
        <dbReference type="ARBA" id="ARBA00023315"/>
    </source>
</evidence>
<dbReference type="Pfam" id="PF00795">
    <property type="entry name" value="CN_hydrolase"/>
    <property type="match status" value="1"/>
</dbReference>
<dbReference type="AlphaFoldDB" id="A0A3M0BIE4"/>
<dbReference type="CDD" id="cd07571">
    <property type="entry name" value="ALP_N-acyl_transferase"/>
    <property type="match status" value="1"/>
</dbReference>
<keyword evidence="7 9" id="KW-0472">Membrane</keyword>
<feature type="transmembrane region" description="Helical" evidence="9">
    <location>
        <begin position="479"/>
        <end position="496"/>
    </location>
</feature>
<accession>A0A3M0BIE4</accession>
<comment type="subcellular location">
    <subcellularLocation>
        <location evidence="1 9">Cell membrane</location>
        <topology evidence="1 9">Multi-pass membrane protein</topology>
    </subcellularLocation>
</comment>
<comment type="similarity">
    <text evidence="2 9">Belongs to the CN hydrolase family. Apolipoprotein N-acyltransferase subfamily.</text>
</comment>
<dbReference type="EMBL" id="REFO01000011">
    <property type="protein sequence ID" value="RMA97140.1"/>
    <property type="molecule type" value="Genomic_DNA"/>
</dbReference>
<keyword evidence="5 9" id="KW-0812">Transmembrane</keyword>
<dbReference type="PROSITE" id="PS50263">
    <property type="entry name" value="CN_HYDROLASE"/>
    <property type="match status" value="1"/>
</dbReference>
<feature type="transmembrane region" description="Helical" evidence="9">
    <location>
        <begin position="189"/>
        <end position="209"/>
    </location>
</feature>